<evidence type="ECO:0000313" key="3">
    <source>
        <dbReference type="Proteomes" id="UP000248214"/>
    </source>
</evidence>
<keyword evidence="3" id="KW-1185">Reference proteome</keyword>
<proteinExistence type="predicted"/>
<evidence type="ECO:0000313" key="2">
    <source>
        <dbReference type="EMBL" id="PYZ93448.1"/>
    </source>
</evidence>
<gene>
    <name evidence="2" type="ORF">CR194_09750</name>
</gene>
<evidence type="ECO:0008006" key="4">
    <source>
        <dbReference type="Google" id="ProtNLM"/>
    </source>
</evidence>
<dbReference type="EMBL" id="PDOD01000002">
    <property type="protein sequence ID" value="PYZ93448.1"/>
    <property type="molecule type" value="Genomic_DNA"/>
</dbReference>
<feature type="transmembrane region" description="Helical" evidence="1">
    <location>
        <begin position="6"/>
        <end position="27"/>
    </location>
</feature>
<accession>A0A323TEI2</accession>
<evidence type="ECO:0000256" key="1">
    <source>
        <dbReference type="SAM" id="Phobius"/>
    </source>
</evidence>
<feature type="transmembrane region" description="Helical" evidence="1">
    <location>
        <begin position="39"/>
        <end position="61"/>
    </location>
</feature>
<organism evidence="2 3">
    <name type="scientific">Salipaludibacillus keqinensis</name>
    <dbReference type="NCBI Taxonomy" id="2045207"/>
    <lineage>
        <taxon>Bacteria</taxon>
        <taxon>Bacillati</taxon>
        <taxon>Bacillota</taxon>
        <taxon>Bacilli</taxon>
        <taxon>Bacillales</taxon>
        <taxon>Bacillaceae</taxon>
    </lineage>
</organism>
<dbReference type="RefSeq" id="WP_110609480.1">
    <property type="nucleotide sequence ID" value="NZ_PDOD01000002.1"/>
</dbReference>
<feature type="transmembrane region" description="Helical" evidence="1">
    <location>
        <begin position="67"/>
        <end position="95"/>
    </location>
</feature>
<sequence length="106" mass="11491">MNQTMTFILGLIGGTVGFFYTLYAVYYGITDEFVFGESFVIGTSMAAMTISTIAIVGASFVKLRPKLSGWIMIITGLSLPLFISTFGFVPLVFLVPAGLKEISRKS</sequence>
<dbReference type="AlphaFoldDB" id="A0A323TEI2"/>
<keyword evidence="1" id="KW-0812">Transmembrane</keyword>
<protein>
    <recommendedName>
        <fullName evidence="4">DUF4064 domain-containing protein</fullName>
    </recommendedName>
</protein>
<comment type="caution">
    <text evidence="2">The sequence shown here is derived from an EMBL/GenBank/DDBJ whole genome shotgun (WGS) entry which is preliminary data.</text>
</comment>
<name>A0A323TEI2_9BACI</name>
<keyword evidence="1" id="KW-1133">Transmembrane helix</keyword>
<dbReference type="Proteomes" id="UP000248214">
    <property type="component" value="Unassembled WGS sequence"/>
</dbReference>
<reference evidence="2 3" key="1">
    <citation type="submission" date="2017-10" db="EMBL/GenBank/DDBJ databases">
        <title>Bacillus sp. nov., a halophilic bacterium isolated from a Keqin Lake.</title>
        <authorList>
            <person name="Wang H."/>
        </authorList>
    </citation>
    <scope>NUCLEOTIDE SEQUENCE [LARGE SCALE GENOMIC DNA]</scope>
    <source>
        <strain evidence="2 3">KQ-12</strain>
    </source>
</reference>
<dbReference type="OrthoDB" id="2623361at2"/>
<keyword evidence="1" id="KW-0472">Membrane</keyword>